<comment type="catalytic activity">
    <reaction evidence="7">
        <text>DNA(n) + a 2'-deoxyribonucleoside 5'-triphosphate = DNA(n+1) + diphosphate</text>
        <dbReference type="Rhea" id="RHEA:22508"/>
        <dbReference type="Rhea" id="RHEA-COMP:17339"/>
        <dbReference type="Rhea" id="RHEA-COMP:17340"/>
        <dbReference type="ChEBI" id="CHEBI:33019"/>
        <dbReference type="ChEBI" id="CHEBI:61560"/>
        <dbReference type="ChEBI" id="CHEBI:173112"/>
        <dbReference type="EC" id="2.7.7.7"/>
    </reaction>
    <physiologicalReaction direction="left-to-right" evidence="7">
        <dbReference type="Rhea" id="RHEA:22509"/>
    </physiologicalReaction>
</comment>
<dbReference type="WormBase" id="SRAE_2000130000">
    <property type="protein sequence ID" value="SRP00727"/>
    <property type="gene ID" value="WBGene00261503"/>
</dbReference>
<organism evidence="8">
    <name type="scientific">Strongyloides ratti</name>
    <name type="common">Parasitic roundworm</name>
    <dbReference type="NCBI Taxonomy" id="34506"/>
    <lineage>
        <taxon>Eukaryota</taxon>
        <taxon>Metazoa</taxon>
        <taxon>Ecdysozoa</taxon>
        <taxon>Nematoda</taxon>
        <taxon>Chromadorea</taxon>
        <taxon>Rhabditida</taxon>
        <taxon>Tylenchina</taxon>
        <taxon>Panagrolaimomorpha</taxon>
        <taxon>Strongyloidoidea</taxon>
        <taxon>Strongyloididae</taxon>
        <taxon>Strongyloides</taxon>
    </lineage>
</organism>
<evidence type="ECO:0000256" key="5">
    <source>
        <dbReference type="ARBA" id="ARBA00044677"/>
    </source>
</evidence>
<dbReference type="GeneID" id="36378997"/>
<dbReference type="OMA" id="PREICIR"/>
<dbReference type="GO" id="GO:0005759">
    <property type="term" value="C:mitochondrial matrix"/>
    <property type="evidence" value="ECO:0007669"/>
    <property type="project" value="TreeGrafter"/>
</dbReference>
<dbReference type="OrthoDB" id="5988181at2759"/>
<evidence type="ECO:0000313" key="11">
    <source>
        <dbReference type="WormBase" id="SRAE_2000130000"/>
    </source>
</evidence>
<dbReference type="PANTHER" id="PTHR31399">
    <property type="entry name" value="DNA-DIRECTED PRIMASE / POLYMERASE PROTEIN"/>
    <property type="match status" value="1"/>
</dbReference>
<dbReference type="EC" id="2.7.7.102" evidence="6"/>
<dbReference type="WBParaSite" id="SRAE_2000130000.1">
    <property type="protein sequence ID" value="SRAE_2000130000.1"/>
    <property type="gene ID" value="WBGene00261503"/>
</dbReference>
<keyword evidence="9" id="KW-1185">Reference proteome</keyword>
<comment type="catalytic activity">
    <reaction evidence="5">
        <text>ssDNA + n NTP = ssDNA/pppN(pN)n-1 hybrid + (n-1) diphosphate.</text>
        <dbReference type="EC" id="2.7.7.102"/>
    </reaction>
</comment>
<dbReference type="GO" id="GO:0003887">
    <property type="term" value="F:DNA-directed DNA polymerase activity"/>
    <property type="evidence" value="ECO:0007669"/>
    <property type="project" value="UniProtKB-KW"/>
</dbReference>
<comment type="similarity">
    <text evidence="1">Belongs to the eukaryotic-type primase small subunit family.</text>
</comment>
<gene>
    <name evidence="8 10 11" type="ORF">SRAE_2000130000</name>
</gene>
<evidence type="ECO:0000256" key="3">
    <source>
        <dbReference type="ARBA" id="ARBA00022932"/>
    </source>
</evidence>
<dbReference type="EMBL" id="LN609529">
    <property type="protein sequence ID" value="CEF66632.1"/>
    <property type="molecule type" value="Genomic_DNA"/>
</dbReference>
<dbReference type="GO" id="GO:0003682">
    <property type="term" value="F:chromatin binding"/>
    <property type="evidence" value="ECO:0007669"/>
    <property type="project" value="TreeGrafter"/>
</dbReference>
<sequence length="638" mass="75006">MTSLTDKEVQLHFKSYYHQNEVMDIFMKNKKKLRVFSYENPTSKSSGSRKYIITSLSKFTKWYLNTKSEIRNFYEIIPLDAPCRLYFDLEYSKEINPEADSKELFNNFCLTVKNFLMSEYNIELNIDETFLILESSTPTKFSKHVIIHLPEQKLFSSNIEMKKFTDFLYITMLEKNICLVYNGKTNNVGEKIKVPIFDNAVYTKNRNFRLYLSCKLGKNTYLKLSDECKFYQYKNILNPTNERIFFDSLCVPRFYYKYKTLPEYTLNEEIIKVKIPKAKSIGKALLYNMCKINNDYCDYLKSGYGRTSAFILLEEFIVNKNKEYVITADIRAWDIIRIKKTGKIRIIYHIKDCRYCFQIKREHKSNHVYWEVYFDPNLICHQKCFDRECNGRSSIGIEIPHNIAEEVVDVLKEMGLYQAPYDSFADSFWNMERDNISFLNSEEIEKEIREEYIVKESRKRSRQEGDFFTPPTFKFPKILDENNYTSTVSEKMEDSDFVVIDGKVDNKNKDNLKAIVNNPEPTHYGTHQFSVINQANFNENCENQFQQDKNNQNSNMPVTNKHLSHISSCSTSEEDPLNDAFFNSTLSSTNDSSIINPDANLFTLIKKNTKNICVTDKSGNEQTILETSYDTDNSFKLS</sequence>
<evidence type="ECO:0000313" key="10">
    <source>
        <dbReference type="WBParaSite" id="SRAE_2000130000.1"/>
    </source>
</evidence>
<dbReference type="CTD" id="36378997"/>
<evidence type="ECO:0000313" key="8">
    <source>
        <dbReference type="EMBL" id="CEF66632.1"/>
    </source>
</evidence>
<dbReference type="STRING" id="34506.A0A090LA71"/>
<dbReference type="RefSeq" id="XP_024505832.1">
    <property type="nucleotide sequence ID" value="XM_024652235.1"/>
</dbReference>
<name>A0A090LA71_STRRB</name>
<accession>A0A090LA71</accession>
<dbReference type="GO" id="GO:0031297">
    <property type="term" value="P:replication fork processing"/>
    <property type="evidence" value="ECO:0007669"/>
    <property type="project" value="TreeGrafter"/>
</dbReference>
<evidence type="ECO:0000256" key="6">
    <source>
        <dbReference type="ARBA" id="ARBA00044768"/>
    </source>
</evidence>
<dbReference type="PANTHER" id="PTHR31399:SF0">
    <property type="entry name" value="DNA-DIRECTED PRIMASE_POLYMERASE PROTEIN"/>
    <property type="match status" value="1"/>
</dbReference>
<reference evidence="10" key="2">
    <citation type="submission" date="2020-12" db="UniProtKB">
        <authorList>
            <consortium name="WormBaseParasite"/>
        </authorList>
    </citation>
    <scope>IDENTIFICATION</scope>
</reference>
<dbReference type="GO" id="GO:0042276">
    <property type="term" value="P:error-prone translesion synthesis"/>
    <property type="evidence" value="ECO:0007669"/>
    <property type="project" value="InterPro"/>
</dbReference>
<evidence type="ECO:0000256" key="1">
    <source>
        <dbReference type="ARBA" id="ARBA00009762"/>
    </source>
</evidence>
<dbReference type="GO" id="GO:0009411">
    <property type="term" value="P:response to UV"/>
    <property type="evidence" value="ECO:0007669"/>
    <property type="project" value="TreeGrafter"/>
</dbReference>
<dbReference type="GO" id="GO:0005634">
    <property type="term" value="C:nucleus"/>
    <property type="evidence" value="ECO:0007669"/>
    <property type="project" value="TreeGrafter"/>
</dbReference>
<dbReference type="Proteomes" id="UP000035682">
    <property type="component" value="Unplaced"/>
</dbReference>
<dbReference type="Pfam" id="PF03121">
    <property type="entry name" value="Herpes_UL52"/>
    <property type="match status" value="1"/>
</dbReference>
<evidence type="ECO:0000256" key="7">
    <source>
        <dbReference type="ARBA" id="ARBA00047303"/>
    </source>
</evidence>
<dbReference type="InterPro" id="IPR044917">
    <property type="entry name" value="PRIMPOL"/>
</dbReference>
<evidence type="ECO:0000256" key="2">
    <source>
        <dbReference type="ARBA" id="ARBA00012417"/>
    </source>
</evidence>
<dbReference type="AlphaFoldDB" id="A0A090LA71"/>
<proteinExistence type="inferred from homology"/>
<keyword evidence="3" id="KW-0808">Transferase</keyword>
<keyword evidence="3" id="KW-0239">DNA-directed DNA polymerase</keyword>
<evidence type="ECO:0000313" key="9">
    <source>
        <dbReference type="Proteomes" id="UP000035682"/>
    </source>
</evidence>
<protein>
    <recommendedName>
        <fullName evidence="4">DNA-directed primase/polymerase protein</fullName>
        <ecNumber evidence="6">2.7.7.102</ecNumber>
        <ecNumber evidence="2">2.7.7.7</ecNumber>
    </recommendedName>
</protein>
<dbReference type="EC" id="2.7.7.7" evidence="2"/>
<keyword evidence="3" id="KW-0548">Nucleotidyltransferase</keyword>
<dbReference type="GO" id="GO:0006264">
    <property type="term" value="P:mitochondrial DNA replication"/>
    <property type="evidence" value="ECO:0007669"/>
    <property type="project" value="TreeGrafter"/>
</dbReference>
<evidence type="ECO:0000256" key="4">
    <source>
        <dbReference type="ARBA" id="ARBA00026139"/>
    </source>
</evidence>
<reference evidence="8 9" key="1">
    <citation type="submission" date="2014-09" db="EMBL/GenBank/DDBJ databases">
        <authorList>
            <person name="Martin A.A."/>
        </authorList>
    </citation>
    <scope>NUCLEOTIDE SEQUENCE</scope>
    <source>
        <strain evidence="9">ED321</strain>
        <strain evidence="8">ED321 Heterogonic</strain>
    </source>
</reference>